<dbReference type="InterPro" id="IPR003719">
    <property type="entry name" value="Phenazine_PhzF-like"/>
</dbReference>
<dbReference type="Gene3D" id="3.10.310.10">
    <property type="entry name" value="Diaminopimelate Epimerase, Chain A, domain 1"/>
    <property type="match status" value="2"/>
</dbReference>
<name>A0ABS3CUC1_9ALTE</name>
<dbReference type="RefSeq" id="WP_206593546.1">
    <property type="nucleotide sequence ID" value="NZ_JAFKCS010000005.1"/>
</dbReference>
<dbReference type="PANTHER" id="PTHR13774">
    <property type="entry name" value="PHENAZINE BIOSYNTHESIS PROTEIN"/>
    <property type="match status" value="1"/>
</dbReference>
<dbReference type="Pfam" id="PF02567">
    <property type="entry name" value="PhzC-PhzF"/>
    <property type="match status" value="1"/>
</dbReference>
<keyword evidence="2" id="KW-1185">Reference proteome</keyword>
<dbReference type="SUPFAM" id="SSF54506">
    <property type="entry name" value="Diaminopimelate epimerase-like"/>
    <property type="match status" value="1"/>
</dbReference>
<evidence type="ECO:0000313" key="1">
    <source>
        <dbReference type="EMBL" id="MBN7819736.1"/>
    </source>
</evidence>
<proteinExistence type="predicted"/>
<dbReference type="Proteomes" id="UP000663992">
    <property type="component" value="Unassembled WGS sequence"/>
</dbReference>
<dbReference type="EMBL" id="JAFKCS010000005">
    <property type="protein sequence ID" value="MBN7819736.1"/>
    <property type="molecule type" value="Genomic_DNA"/>
</dbReference>
<protein>
    <submittedName>
        <fullName evidence="1">PhzF family phenazine biosynthesis protein</fullName>
    </submittedName>
</protein>
<dbReference type="PIRSF" id="PIRSF016184">
    <property type="entry name" value="PhzC_PhzF"/>
    <property type="match status" value="1"/>
</dbReference>
<comment type="caution">
    <text evidence="1">The sequence shown here is derived from an EMBL/GenBank/DDBJ whole genome shotgun (WGS) entry which is preliminary data.</text>
</comment>
<reference evidence="1 2" key="1">
    <citation type="submission" date="2021-03" db="EMBL/GenBank/DDBJ databases">
        <title>novel species isolated from a fishpond in China.</title>
        <authorList>
            <person name="Lu H."/>
            <person name="Cai Z."/>
        </authorList>
    </citation>
    <scope>NUCLEOTIDE SEQUENCE [LARGE SCALE GENOMIC DNA]</scope>
    <source>
        <strain evidence="1 2">Y57</strain>
    </source>
</reference>
<organism evidence="1 2">
    <name type="scientific">Bowmanella yangjiangensis</name>
    <dbReference type="NCBI Taxonomy" id="2811230"/>
    <lineage>
        <taxon>Bacteria</taxon>
        <taxon>Pseudomonadati</taxon>
        <taxon>Pseudomonadota</taxon>
        <taxon>Gammaproteobacteria</taxon>
        <taxon>Alteromonadales</taxon>
        <taxon>Alteromonadaceae</taxon>
        <taxon>Bowmanella</taxon>
    </lineage>
</organism>
<accession>A0ABS3CUC1</accession>
<sequence length="276" mass="30195">MKSYRIAVFSRAPNRGNHCLVYLVSDELTTDEMQSMAASAGLSETAFLCLQDNKAILRIFSPLREMTSCLHATLAACYVMQHEAPSYDLYFNEHLVAPQYVNGALALRVPLLPDAATGKAIGLGLRIQFANALSLWAVATASHKLRLMIEYSDEQAVNAIHASSFANIAHFFPEVESFFVYALTTEPNTYVGRMFAPQLGIAEDPVNGNSCIALASILKARTKGLEDLKVRQAHQCSVEITIEKDNALVKANCCIAETGTNNIEMSASITHPVEKH</sequence>
<evidence type="ECO:0000313" key="2">
    <source>
        <dbReference type="Proteomes" id="UP000663992"/>
    </source>
</evidence>
<gene>
    <name evidence="1" type="ORF">J0A65_07660</name>
</gene>